<reference evidence="2" key="1">
    <citation type="journal article" date="2023" name="Commun. Biol.">
        <title>Genome analysis of Parmales, the sister group of diatoms, reveals the evolutionary specialization of diatoms from phago-mixotrophs to photoautotrophs.</title>
        <authorList>
            <person name="Ban H."/>
            <person name="Sato S."/>
            <person name="Yoshikawa S."/>
            <person name="Yamada K."/>
            <person name="Nakamura Y."/>
            <person name="Ichinomiya M."/>
            <person name="Sato N."/>
            <person name="Blanc-Mathieu R."/>
            <person name="Endo H."/>
            <person name="Kuwata A."/>
            <person name="Ogata H."/>
        </authorList>
    </citation>
    <scope>NUCLEOTIDE SEQUENCE [LARGE SCALE GENOMIC DNA]</scope>
</reference>
<evidence type="ECO:0000313" key="1">
    <source>
        <dbReference type="EMBL" id="GMH79704.1"/>
    </source>
</evidence>
<dbReference type="AlphaFoldDB" id="A0A9W7B4F2"/>
<protein>
    <submittedName>
        <fullName evidence="1">Uncharacterized protein</fullName>
    </submittedName>
</protein>
<accession>A0A9W7B4F2</accession>
<sequence>MPRLLGSYPMVYLQVRTYCVSDGSEIVQAPFFGTGGISTAISASATNLSKQITFDFFNYVSAPSQANEDMASSSTLSDPFRENQLNVDTGADLIKTNGWLGDEDIAAYFDVNFWAQNNKNAAVDLRIPGATSYFAKLEEAVDAYVYNSTTASVMTEDEFVEQVTAAWNLVPLEVFPSSDAAAAKNGLHDMYRRSLTLPLILVDADLVDGFVPIDSTTVFLGVGVVMADVATNFISCINVLNDNDVRSYHEAYLGISIVDSLKCLKRLTLKGCRRVQEQKKEEVFFKEINVLVIIHDVLQP</sequence>
<gene>
    <name evidence="1" type="ORF">TL16_g08234</name>
</gene>
<proteinExistence type="predicted"/>
<dbReference type="EMBL" id="BLQM01000269">
    <property type="protein sequence ID" value="GMH79704.1"/>
    <property type="molecule type" value="Genomic_DNA"/>
</dbReference>
<comment type="caution">
    <text evidence="1">The sequence shown here is derived from an EMBL/GenBank/DDBJ whole genome shotgun (WGS) entry which is preliminary data.</text>
</comment>
<name>A0A9W7B4F2_9STRA</name>
<evidence type="ECO:0000313" key="2">
    <source>
        <dbReference type="Proteomes" id="UP001162640"/>
    </source>
</evidence>
<organism evidence="1 2">
    <name type="scientific">Triparma laevis f. inornata</name>
    <dbReference type="NCBI Taxonomy" id="1714386"/>
    <lineage>
        <taxon>Eukaryota</taxon>
        <taxon>Sar</taxon>
        <taxon>Stramenopiles</taxon>
        <taxon>Ochrophyta</taxon>
        <taxon>Bolidophyceae</taxon>
        <taxon>Parmales</taxon>
        <taxon>Triparmaceae</taxon>
        <taxon>Triparma</taxon>
    </lineage>
</organism>
<dbReference type="Proteomes" id="UP001162640">
    <property type="component" value="Unassembled WGS sequence"/>
</dbReference>